<proteinExistence type="predicted"/>
<dbReference type="EMBL" id="JACJII010000001">
    <property type="protein sequence ID" value="MBA9007031.1"/>
    <property type="molecule type" value="Genomic_DNA"/>
</dbReference>
<dbReference type="Proteomes" id="UP000539313">
    <property type="component" value="Unassembled WGS sequence"/>
</dbReference>
<accession>A0A7W3N3R9</accession>
<sequence length="114" mass="11825">MDITAETAADLLARLCAEGHGLPARRDGTVVDLGGSGLRIAVDAPDLQENGLVAQVPIGVGHPRWGEVFAWDQAVGIGGQDRHPVADALDGWMHNVLPVFAAMALPGGDLAERA</sequence>
<dbReference type="AlphaFoldDB" id="A0A7W3N3R9"/>
<protein>
    <submittedName>
        <fullName evidence="1">Uncharacterized protein</fullName>
    </submittedName>
</protein>
<dbReference type="RefSeq" id="WP_182707739.1">
    <property type="nucleotide sequence ID" value="NZ_JACJII010000001.1"/>
</dbReference>
<organism evidence="1 2">
    <name type="scientific">Thermomonospora cellulosilytica</name>
    <dbReference type="NCBI Taxonomy" id="1411118"/>
    <lineage>
        <taxon>Bacteria</taxon>
        <taxon>Bacillati</taxon>
        <taxon>Actinomycetota</taxon>
        <taxon>Actinomycetes</taxon>
        <taxon>Streptosporangiales</taxon>
        <taxon>Thermomonosporaceae</taxon>
        <taxon>Thermomonospora</taxon>
    </lineage>
</organism>
<gene>
    <name evidence="1" type="ORF">HNR21_005913</name>
</gene>
<keyword evidence="2" id="KW-1185">Reference proteome</keyword>
<reference evidence="1 2" key="1">
    <citation type="submission" date="2020-08" db="EMBL/GenBank/DDBJ databases">
        <title>Sequencing the genomes of 1000 actinobacteria strains.</title>
        <authorList>
            <person name="Klenk H.-P."/>
        </authorList>
    </citation>
    <scope>NUCLEOTIDE SEQUENCE [LARGE SCALE GENOMIC DNA]</scope>
    <source>
        <strain evidence="1 2">DSM 45823</strain>
    </source>
</reference>
<comment type="caution">
    <text evidence="1">The sequence shown here is derived from an EMBL/GenBank/DDBJ whole genome shotgun (WGS) entry which is preliminary data.</text>
</comment>
<name>A0A7W3N3R9_9ACTN</name>
<evidence type="ECO:0000313" key="1">
    <source>
        <dbReference type="EMBL" id="MBA9007031.1"/>
    </source>
</evidence>
<evidence type="ECO:0000313" key="2">
    <source>
        <dbReference type="Proteomes" id="UP000539313"/>
    </source>
</evidence>